<dbReference type="KEGG" id="tng:GSTEN00017825G001"/>
<protein>
    <submittedName>
        <fullName evidence="1">Chromosome 5 SCAF14581, whole genome shotgun sequence</fullName>
    </submittedName>
</protein>
<name>Q4SI63_TETNG</name>
<proteinExistence type="predicted"/>
<gene>
    <name evidence="1" type="ORF">GSTENG00017825001</name>
</gene>
<reference evidence="1" key="1">
    <citation type="journal article" date="2004" name="Nature">
        <title>Genome duplication in the teleost fish Tetraodon nigroviridis reveals the early vertebrate proto-karyotype.</title>
        <authorList>
            <person name="Jaillon O."/>
            <person name="Aury J.-M."/>
            <person name="Brunet F."/>
            <person name="Petit J.-L."/>
            <person name="Stange-Thomann N."/>
            <person name="Mauceli E."/>
            <person name="Bouneau L."/>
            <person name="Fischer C."/>
            <person name="Ozouf-Costaz C."/>
            <person name="Bernot A."/>
            <person name="Nicaud S."/>
            <person name="Jaffe D."/>
            <person name="Fisher S."/>
            <person name="Lutfalla G."/>
            <person name="Dossat C."/>
            <person name="Segurens B."/>
            <person name="Dasilva C."/>
            <person name="Salanoubat M."/>
            <person name="Levy M."/>
            <person name="Boudet N."/>
            <person name="Castellano S."/>
            <person name="Anthouard V."/>
            <person name="Jubin C."/>
            <person name="Castelli V."/>
            <person name="Katinka M."/>
            <person name="Vacherie B."/>
            <person name="Biemont C."/>
            <person name="Skalli Z."/>
            <person name="Cattolico L."/>
            <person name="Poulain J."/>
            <person name="De Berardinis V."/>
            <person name="Cruaud C."/>
            <person name="Duprat S."/>
            <person name="Brottier P."/>
            <person name="Coutanceau J.-P."/>
            <person name="Gouzy J."/>
            <person name="Parra G."/>
            <person name="Lardier G."/>
            <person name="Chapple C."/>
            <person name="McKernan K.J."/>
            <person name="McEwan P."/>
            <person name="Bosak S."/>
            <person name="Kellis M."/>
            <person name="Volff J.-N."/>
            <person name="Guigo R."/>
            <person name="Zody M.C."/>
            <person name="Mesirov J."/>
            <person name="Lindblad-Toh K."/>
            <person name="Birren B."/>
            <person name="Nusbaum C."/>
            <person name="Kahn D."/>
            <person name="Robinson-Rechavi M."/>
            <person name="Laudet V."/>
            <person name="Schachter V."/>
            <person name="Quetier F."/>
            <person name="Saurin W."/>
            <person name="Scarpelli C."/>
            <person name="Wincker P."/>
            <person name="Lander E.S."/>
            <person name="Weissenbach J."/>
            <person name="Roest Crollius H."/>
        </authorList>
    </citation>
    <scope>NUCLEOTIDE SEQUENCE [LARGE SCALE GENOMIC DNA]</scope>
</reference>
<organism evidence="1">
    <name type="scientific">Tetraodon nigroviridis</name>
    <name type="common">Spotted green pufferfish</name>
    <name type="synonym">Chelonodon nigroviridis</name>
    <dbReference type="NCBI Taxonomy" id="99883"/>
    <lineage>
        <taxon>Eukaryota</taxon>
        <taxon>Metazoa</taxon>
        <taxon>Chordata</taxon>
        <taxon>Craniata</taxon>
        <taxon>Vertebrata</taxon>
        <taxon>Euteleostomi</taxon>
        <taxon>Actinopterygii</taxon>
        <taxon>Neopterygii</taxon>
        <taxon>Teleostei</taxon>
        <taxon>Neoteleostei</taxon>
        <taxon>Acanthomorphata</taxon>
        <taxon>Eupercaria</taxon>
        <taxon>Tetraodontiformes</taxon>
        <taxon>Tetradontoidea</taxon>
        <taxon>Tetraodontidae</taxon>
        <taxon>Tetraodon</taxon>
    </lineage>
</organism>
<accession>Q4SI63</accession>
<dbReference type="AlphaFoldDB" id="Q4SI63"/>
<sequence>MNAEICISYSDMTSMDSYYGHSAVQRDQQADHFRTFPAPDTKYGPTAFLPNKGQAYGEKPRSPFQQECPSLDAAAAGQGTFSKYHLFMQRSLTARHPRRRANCSRTADTAARSSPVTVSVEEKERNLEKFSDSAGKVGRVQEKKGFSRFLCHHCHLQLKTFNSSPFT</sequence>
<dbReference type="EMBL" id="CAAE01014581">
    <property type="protein sequence ID" value="CAF99669.1"/>
    <property type="molecule type" value="Genomic_DNA"/>
</dbReference>
<evidence type="ECO:0000313" key="1">
    <source>
        <dbReference type="EMBL" id="CAF99669.1"/>
    </source>
</evidence>
<reference evidence="1" key="2">
    <citation type="submission" date="2004-02" db="EMBL/GenBank/DDBJ databases">
        <authorList>
            <consortium name="Genoscope"/>
            <consortium name="Whitehead Institute Centre for Genome Research"/>
        </authorList>
    </citation>
    <scope>NUCLEOTIDE SEQUENCE</scope>
</reference>